<comment type="caution">
    <text evidence="2">The sequence shown here is derived from an EMBL/GenBank/DDBJ whole genome shotgun (WGS) entry which is preliminary data.</text>
</comment>
<organism evidence="2 3">
    <name type="scientific">Discostella pseudostelligera</name>
    <dbReference type="NCBI Taxonomy" id="259834"/>
    <lineage>
        <taxon>Eukaryota</taxon>
        <taxon>Sar</taxon>
        <taxon>Stramenopiles</taxon>
        <taxon>Ochrophyta</taxon>
        <taxon>Bacillariophyta</taxon>
        <taxon>Coscinodiscophyceae</taxon>
        <taxon>Thalassiosirophycidae</taxon>
        <taxon>Stephanodiscales</taxon>
        <taxon>Stephanodiscaceae</taxon>
        <taxon>Discostella</taxon>
    </lineage>
</organism>
<evidence type="ECO:0000313" key="2">
    <source>
        <dbReference type="EMBL" id="KAL3756981.1"/>
    </source>
</evidence>
<name>A0ABD3M4L8_9STRA</name>
<evidence type="ECO:0000313" key="3">
    <source>
        <dbReference type="Proteomes" id="UP001530293"/>
    </source>
</evidence>
<feature type="compositionally biased region" description="Basic residues" evidence="1">
    <location>
        <begin position="62"/>
        <end position="75"/>
    </location>
</feature>
<dbReference type="AlphaFoldDB" id="A0ABD3M4L8"/>
<reference evidence="2 3" key="1">
    <citation type="submission" date="2024-10" db="EMBL/GenBank/DDBJ databases">
        <title>Updated reference genomes for cyclostephanoid diatoms.</title>
        <authorList>
            <person name="Roberts W.R."/>
            <person name="Alverson A.J."/>
        </authorList>
    </citation>
    <scope>NUCLEOTIDE SEQUENCE [LARGE SCALE GENOMIC DNA]</scope>
    <source>
        <strain evidence="2 3">AJA232-27</strain>
    </source>
</reference>
<protein>
    <submittedName>
        <fullName evidence="2">Uncharacterized protein</fullName>
    </submittedName>
</protein>
<gene>
    <name evidence="2" type="ORF">ACHAWU_004635</name>
</gene>
<feature type="region of interest" description="Disordered" evidence="1">
    <location>
        <begin position="1"/>
        <end position="36"/>
    </location>
</feature>
<feature type="non-terminal residue" evidence="2">
    <location>
        <position position="1"/>
    </location>
</feature>
<keyword evidence="3" id="KW-1185">Reference proteome</keyword>
<accession>A0ABD3M4L8</accession>
<dbReference type="Proteomes" id="UP001530293">
    <property type="component" value="Unassembled WGS sequence"/>
</dbReference>
<feature type="compositionally biased region" description="Low complexity" evidence="1">
    <location>
        <begin position="13"/>
        <end position="28"/>
    </location>
</feature>
<dbReference type="EMBL" id="JALLBG020000282">
    <property type="protein sequence ID" value="KAL3756981.1"/>
    <property type="molecule type" value="Genomic_DNA"/>
</dbReference>
<proteinExistence type="predicted"/>
<feature type="region of interest" description="Disordered" evidence="1">
    <location>
        <begin position="49"/>
        <end position="85"/>
    </location>
</feature>
<sequence>PNNGIRLHRWFSDKSSSTATTTNSSNDSEGGSSQHNTWVQFQRSIAVSGFETGQTTKERTLGKKNRGGKMDRKRKEREAEADSLLRGEDVTQLKGGEFPALRYSDEETERLLAEAYAAIPPRGGKRGTLNLKRQKRRHFIKRQYHIKKKFERIAAHERRMAKRKRIYDQIKKYSAEAGDVRARDEEYQNRVLQRWAEMNGHSKEMVVSK</sequence>
<feature type="compositionally biased region" description="Basic and acidic residues" evidence="1">
    <location>
        <begin position="76"/>
        <end position="85"/>
    </location>
</feature>
<evidence type="ECO:0000256" key="1">
    <source>
        <dbReference type="SAM" id="MobiDB-lite"/>
    </source>
</evidence>